<dbReference type="GO" id="GO:0046521">
    <property type="term" value="P:sphingoid catabolic process"/>
    <property type="evidence" value="ECO:0007669"/>
    <property type="project" value="TreeGrafter"/>
</dbReference>
<evidence type="ECO:0000313" key="2">
    <source>
        <dbReference type="EMBL" id="GGY22661.1"/>
    </source>
</evidence>
<feature type="transmembrane region" description="Helical" evidence="1">
    <location>
        <begin position="162"/>
        <end position="182"/>
    </location>
</feature>
<gene>
    <name evidence="2" type="ORF">GCM10011289_28170</name>
</gene>
<name>A0A918P5V3_9NEIS</name>
<dbReference type="PANTHER" id="PTHR28026">
    <property type="entry name" value="DUF962 DOMAIN PROTEIN (AFU_ORTHOLOGUE AFUA_8G05310)"/>
    <property type="match status" value="1"/>
</dbReference>
<dbReference type="AlphaFoldDB" id="A0A918P5V3"/>
<sequence length="198" mass="21594">MTCLRGSATMDPPEINHSFGYNGTVPRRRRVHRESAMSDLIRHLAHYAAYHRDRRNIATHFAGIPLILIAALLGLTLLPIPGTPVNCADLAIALSALYYLRLDLRLGAIMLLILGGGRELALVLAGWPSPLTLAVILFAAGWTLQFIGHYLEGKKPAFFDDLASLLIGPLFLVAETGFALGWRAGLKQDVRQAARHPG</sequence>
<organism evidence="2 3">
    <name type="scientific">Paludibacterium paludis</name>
    <dbReference type="NCBI Taxonomy" id="1225769"/>
    <lineage>
        <taxon>Bacteria</taxon>
        <taxon>Pseudomonadati</taxon>
        <taxon>Pseudomonadota</taxon>
        <taxon>Betaproteobacteria</taxon>
        <taxon>Neisseriales</taxon>
        <taxon>Chromobacteriaceae</taxon>
        <taxon>Paludibacterium</taxon>
    </lineage>
</organism>
<dbReference type="EMBL" id="BMYX01000017">
    <property type="protein sequence ID" value="GGY22661.1"/>
    <property type="molecule type" value="Genomic_DNA"/>
</dbReference>
<evidence type="ECO:0000256" key="1">
    <source>
        <dbReference type="SAM" id="Phobius"/>
    </source>
</evidence>
<reference evidence="2" key="2">
    <citation type="submission" date="2020-09" db="EMBL/GenBank/DDBJ databases">
        <authorList>
            <person name="Sun Q."/>
            <person name="Kim S."/>
        </authorList>
    </citation>
    <scope>NUCLEOTIDE SEQUENCE</scope>
    <source>
        <strain evidence="2">KCTC 32182</strain>
    </source>
</reference>
<dbReference type="Pfam" id="PF06127">
    <property type="entry name" value="Mpo1-like"/>
    <property type="match status" value="1"/>
</dbReference>
<protein>
    <recommendedName>
        <fullName evidence="4">DUF962 domain-containing protein</fullName>
    </recommendedName>
</protein>
<keyword evidence="1" id="KW-0472">Membrane</keyword>
<accession>A0A918P5V3</accession>
<feature type="transmembrane region" description="Helical" evidence="1">
    <location>
        <begin position="120"/>
        <end position="142"/>
    </location>
</feature>
<dbReference type="GO" id="GO:0016020">
    <property type="term" value="C:membrane"/>
    <property type="evidence" value="ECO:0007669"/>
    <property type="project" value="GOC"/>
</dbReference>
<feature type="transmembrane region" description="Helical" evidence="1">
    <location>
        <begin position="90"/>
        <end position="113"/>
    </location>
</feature>
<feature type="transmembrane region" description="Helical" evidence="1">
    <location>
        <begin position="57"/>
        <end position="78"/>
    </location>
</feature>
<comment type="caution">
    <text evidence="2">The sequence shown here is derived from an EMBL/GenBank/DDBJ whole genome shotgun (WGS) entry which is preliminary data.</text>
</comment>
<keyword evidence="1" id="KW-0812">Transmembrane</keyword>
<reference evidence="2" key="1">
    <citation type="journal article" date="2014" name="Int. J. Syst. Evol. Microbiol.">
        <title>Complete genome sequence of Corynebacterium casei LMG S-19264T (=DSM 44701T), isolated from a smear-ripened cheese.</title>
        <authorList>
            <consortium name="US DOE Joint Genome Institute (JGI-PGF)"/>
            <person name="Walter F."/>
            <person name="Albersmeier A."/>
            <person name="Kalinowski J."/>
            <person name="Ruckert C."/>
        </authorList>
    </citation>
    <scope>NUCLEOTIDE SEQUENCE</scope>
    <source>
        <strain evidence="2">KCTC 32182</strain>
    </source>
</reference>
<proteinExistence type="predicted"/>
<dbReference type="Proteomes" id="UP000645257">
    <property type="component" value="Unassembled WGS sequence"/>
</dbReference>
<keyword evidence="3" id="KW-1185">Reference proteome</keyword>
<dbReference type="InterPro" id="IPR009305">
    <property type="entry name" value="Mpo1-like"/>
</dbReference>
<evidence type="ECO:0008006" key="4">
    <source>
        <dbReference type="Google" id="ProtNLM"/>
    </source>
</evidence>
<evidence type="ECO:0000313" key="3">
    <source>
        <dbReference type="Proteomes" id="UP000645257"/>
    </source>
</evidence>
<keyword evidence="1" id="KW-1133">Transmembrane helix</keyword>
<dbReference type="PANTHER" id="PTHR28026:SF9">
    <property type="entry name" value="2-HYDROXY-PALMITIC ACID DIOXYGENASE MPO1"/>
    <property type="match status" value="1"/>
</dbReference>